<feature type="domain" description="HTH cro/C1-type" evidence="2">
    <location>
        <begin position="46"/>
        <end position="100"/>
    </location>
</feature>
<evidence type="ECO:0000256" key="1">
    <source>
        <dbReference type="ARBA" id="ARBA00023125"/>
    </source>
</evidence>
<accession>A0A1I3R6M4</accession>
<dbReference type="CDD" id="cd00093">
    <property type="entry name" value="HTH_XRE"/>
    <property type="match status" value="1"/>
</dbReference>
<dbReference type="GO" id="GO:0003677">
    <property type="term" value="F:DNA binding"/>
    <property type="evidence" value="ECO:0007669"/>
    <property type="project" value="UniProtKB-KW"/>
</dbReference>
<name>A0A1I3R6M4_9HYPH</name>
<dbReference type="CDD" id="cd02209">
    <property type="entry name" value="cupin_XRE_C"/>
    <property type="match status" value="1"/>
</dbReference>
<evidence type="ECO:0000313" key="4">
    <source>
        <dbReference type="Proteomes" id="UP000242763"/>
    </source>
</evidence>
<dbReference type="Proteomes" id="UP000242763">
    <property type="component" value="Unassembled WGS sequence"/>
</dbReference>
<dbReference type="InterPro" id="IPR013096">
    <property type="entry name" value="Cupin_2"/>
</dbReference>
<evidence type="ECO:0000313" key="3">
    <source>
        <dbReference type="EMBL" id="SFJ42264.1"/>
    </source>
</evidence>
<reference evidence="4" key="1">
    <citation type="submission" date="2016-10" db="EMBL/GenBank/DDBJ databases">
        <authorList>
            <person name="Varghese N."/>
            <person name="Submissions S."/>
        </authorList>
    </citation>
    <scope>NUCLEOTIDE SEQUENCE [LARGE SCALE GENOMIC DNA]</scope>
    <source>
        <strain evidence="4">DSM 21857</strain>
    </source>
</reference>
<dbReference type="Pfam" id="PF07883">
    <property type="entry name" value="Cupin_2"/>
    <property type="match status" value="1"/>
</dbReference>
<dbReference type="RefSeq" id="WP_139207937.1">
    <property type="nucleotide sequence ID" value="NZ_FORF01000018.1"/>
</dbReference>
<keyword evidence="1" id="KW-0238">DNA-binding</keyword>
<organism evidence="3 4">
    <name type="scientific">Aquamicrobium aerolatum DSM 21857</name>
    <dbReference type="NCBI Taxonomy" id="1121003"/>
    <lineage>
        <taxon>Bacteria</taxon>
        <taxon>Pseudomonadati</taxon>
        <taxon>Pseudomonadota</taxon>
        <taxon>Alphaproteobacteria</taxon>
        <taxon>Hyphomicrobiales</taxon>
        <taxon>Phyllobacteriaceae</taxon>
        <taxon>Aerobium</taxon>
    </lineage>
</organism>
<dbReference type="PANTHER" id="PTHR46797">
    <property type="entry name" value="HTH-TYPE TRANSCRIPTIONAL REGULATOR"/>
    <property type="match status" value="1"/>
</dbReference>
<sequence>MEKSKHQDEAAELQPTSMIQGVLTQSELGEVERSGSFDAIAMGEQLHALRKSRKLTLQDMARQTGVSASAVSKIERGEFSPTLGTMQRIAEGLKIDIVSLLSGTSNEVQPYGRRSVNSADSGRQHLTSTCVNRLLSPDLREKRMLPVRTTVTARHVDDYIDWARSDSEIFLFVLSGILVLHSRAYEPLRLKMGESVYYDANIQHAWTSEGDTDAEVLWLISTR</sequence>
<gene>
    <name evidence="3" type="ORF">SAMN03080618_02920</name>
</gene>
<evidence type="ECO:0000259" key="2">
    <source>
        <dbReference type="PROSITE" id="PS50943"/>
    </source>
</evidence>
<dbReference type="OrthoDB" id="189170at2"/>
<dbReference type="Pfam" id="PF01381">
    <property type="entry name" value="HTH_3"/>
    <property type="match status" value="1"/>
</dbReference>
<dbReference type="Gene3D" id="2.60.120.10">
    <property type="entry name" value="Jelly Rolls"/>
    <property type="match status" value="1"/>
</dbReference>
<proteinExistence type="predicted"/>
<dbReference type="PANTHER" id="PTHR46797:SF20">
    <property type="entry name" value="BLR4304 PROTEIN"/>
    <property type="match status" value="1"/>
</dbReference>
<dbReference type="GO" id="GO:0003700">
    <property type="term" value="F:DNA-binding transcription factor activity"/>
    <property type="evidence" value="ECO:0007669"/>
    <property type="project" value="TreeGrafter"/>
</dbReference>
<dbReference type="SUPFAM" id="SSF47413">
    <property type="entry name" value="lambda repressor-like DNA-binding domains"/>
    <property type="match status" value="1"/>
</dbReference>
<keyword evidence="4" id="KW-1185">Reference proteome</keyword>
<dbReference type="SUPFAM" id="SSF51182">
    <property type="entry name" value="RmlC-like cupins"/>
    <property type="match status" value="1"/>
</dbReference>
<dbReference type="STRING" id="1121003.SAMN03080618_02920"/>
<dbReference type="InterPro" id="IPR010982">
    <property type="entry name" value="Lambda_DNA-bd_dom_sf"/>
</dbReference>
<protein>
    <submittedName>
        <fullName evidence="3">Transcriptional regulator, XRE family with cupin sensor</fullName>
    </submittedName>
</protein>
<dbReference type="AlphaFoldDB" id="A0A1I3R6M4"/>
<dbReference type="InterPro" id="IPR001387">
    <property type="entry name" value="Cro/C1-type_HTH"/>
</dbReference>
<dbReference type="Gene3D" id="1.10.260.40">
    <property type="entry name" value="lambda repressor-like DNA-binding domains"/>
    <property type="match status" value="1"/>
</dbReference>
<dbReference type="InterPro" id="IPR011051">
    <property type="entry name" value="RmlC_Cupin_sf"/>
</dbReference>
<dbReference type="InterPro" id="IPR014710">
    <property type="entry name" value="RmlC-like_jellyroll"/>
</dbReference>
<dbReference type="InterPro" id="IPR050807">
    <property type="entry name" value="TransReg_Diox_bact_type"/>
</dbReference>
<dbReference type="SMART" id="SM00530">
    <property type="entry name" value="HTH_XRE"/>
    <property type="match status" value="1"/>
</dbReference>
<dbReference type="EMBL" id="FORF01000018">
    <property type="protein sequence ID" value="SFJ42264.1"/>
    <property type="molecule type" value="Genomic_DNA"/>
</dbReference>
<dbReference type="PROSITE" id="PS50943">
    <property type="entry name" value="HTH_CROC1"/>
    <property type="match status" value="1"/>
</dbReference>
<dbReference type="GO" id="GO:0005829">
    <property type="term" value="C:cytosol"/>
    <property type="evidence" value="ECO:0007669"/>
    <property type="project" value="TreeGrafter"/>
</dbReference>